<dbReference type="InterPro" id="IPR013107">
    <property type="entry name" value="Acyl-CoA_DH_C"/>
</dbReference>
<evidence type="ECO:0000256" key="1">
    <source>
        <dbReference type="ARBA" id="ARBA00023002"/>
    </source>
</evidence>
<dbReference type="Pfam" id="PF08028">
    <property type="entry name" value="Acyl-CoA_dh_2"/>
    <property type="match status" value="1"/>
</dbReference>
<keyword evidence="5" id="KW-1185">Reference proteome</keyword>
<dbReference type="InterPro" id="IPR046373">
    <property type="entry name" value="Acyl-CoA_Oxase/DH_mid-dom_sf"/>
</dbReference>
<organism evidence="4 5">
    <name type="scientific">Salinactinospora qingdaonensis</name>
    <dbReference type="NCBI Taxonomy" id="702744"/>
    <lineage>
        <taxon>Bacteria</taxon>
        <taxon>Bacillati</taxon>
        <taxon>Actinomycetota</taxon>
        <taxon>Actinomycetes</taxon>
        <taxon>Streptosporangiales</taxon>
        <taxon>Nocardiopsidaceae</taxon>
        <taxon>Salinactinospora</taxon>
    </lineage>
</organism>
<dbReference type="Pfam" id="PF02771">
    <property type="entry name" value="Acyl-CoA_dh_N"/>
    <property type="match status" value="1"/>
</dbReference>
<evidence type="ECO:0000313" key="4">
    <source>
        <dbReference type="EMBL" id="GAA3734209.1"/>
    </source>
</evidence>
<dbReference type="SUPFAM" id="SSF56645">
    <property type="entry name" value="Acyl-CoA dehydrogenase NM domain-like"/>
    <property type="match status" value="1"/>
</dbReference>
<sequence>MVEIGQRSAEIDEARRIPDDLFDSLVAAGYCRMLVPRRHGGPELGLPAALRVIEALARADGSVGWTVGQVQLAHLIFACLPETAQRTIYAHGPDTTGAGAVAPKGRATPQEDGHWRVTGQWPFITGCEASSWVYLNTMVFDGRSLRTTPEGQPETRMVVVPTKQMEILDTWSVMGLRGTGSHDGRLSGHSCAEDHTFTLRPGEPGSDRAIHRIAQSGLIIAASAIGIAQGALDEIVTLATGGKRPAFGSRRLAESPLFHDRLGEAAATVRAARALLHTESEAAWTVDGAEAAPLDHAALRASAARAVALAVTATDTAHNLGGGSAVYDHSPLQRRLRDIHTASQHFVAGRDMYAALGAVLAEVETKPGTP</sequence>
<feature type="domain" description="Acyl-CoA dehydrogenase C-terminal" evidence="3">
    <location>
        <begin position="218"/>
        <end position="347"/>
    </location>
</feature>
<keyword evidence="4" id="KW-0503">Monooxygenase</keyword>
<reference evidence="5" key="1">
    <citation type="journal article" date="2019" name="Int. J. Syst. Evol. Microbiol.">
        <title>The Global Catalogue of Microorganisms (GCM) 10K type strain sequencing project: providing services to taxonomists for standard genome sequencing and annotation.</title>
        <authorList>
            <consortium name="The Broad Institute Genomics Platform"/>
            <consortium name="The Broad Institute Genome Sequencing Center for Infectious Disease"/>
            <person name="Wu L."/>
            <person name="Ma J."/>
        </authorList>
    </citation>
    <scope>NUCLEOTIDE SEQUENCE [LARGE SCALE GENOMIC DNA]</scope>
    <source>
        <strain evidence="5">JCM 17137</strain>
    </source>
</reference>
<dbReference type="Proteomes" id="UP001500908">
    <property type="component" value="Unassembled WGS sequence"/>
</dbReference>
<dbReference type="InterPro" id="IPR013786">
    <property type="entry name" value="AcylCoA_DH/ox_N"/>
</dbReference>
<dbReference type="InterPro" id="IPR036250">
    <property type="entry name" value="AcylCo_DH-like_C"/>
</dbReference>
<dbReference type="SUPFAM" id="SSF47203">
    <property type="entry name" value="Acyl-CoA dehydrogenase C-terminal domain-like"/>
    <property type="match status" value="1"/>
</dbReference>
<comment type="caution">
    <text evidence="4">The sequence shown here is derived from an EMBL/GenBank/DDBJ whole genome shotgun (WGS) entry which is preliminary data.</text>
</comment>
<name>A0ABP7FCX1_9ACTN</name>
<dbReference type="PANTHER" id="PTHR43884:SF12">
    <property type="entry name" value="ISOVALERYL-COA DEHYDROGENASE, MITOCHONDRIAL-RELATED"/>
    <property type="match status" value="1"/>
</dbReference>
<evidence type="ECO:0000313" key="5">
    <source>
        <dbReference type="Proteomes" id="UP001500908"/>
    </source>
</evidence>
<dbReference type="InterPro" id="IPR009100">
    <property type="entry name" value="AcylCoA_DH/oxidase_NM_dom_sf"/>
</dbReference>
<evidence type="ECO:0000259" key="2">
    <source>
        <dbReference type="Pfam" id="PF02771"/>
    </source>
</evidence>
<dbReference type="Gene3D" id="1.10.540.10">
    <property type="entry name" value="Acyl-CoA dehydrogenase/oxidase, N-terminal domain"/>
    <property type="match status" value="1"/>
</dbReference>
<accession>A0ABP7FCX1</accession>
<proteinExistence type="predicted"/>
<dbReference type="Gene3D" id="2.40.110.10">
    <property type="entry name" value="Butyryl-CoA Dehydrogenase, subunit A, domain 2"/>
    <property type="match status" value="1"/>
</dbReference>
<evidence type="ECO:0000259" key="3">
    <source>
        <dbReference type="Pfam" id="PF08028"/>
    </source>
</evidence>
<dbReference type="InterPro" id="IPR037069">
    <property type="entry name" value="AcylCoA_DH/ox_N_sf"/>
</dbReference>
<dbReference type="Gene3D" id="1.20.140.10">
    <property type="entry name" value="Butyryl-CoA Dehydrogenase, subunit A, domain 3"/>
    <property type="match status" value="1"/>
</dbReference>
<feature type="domain" description="Acyl-CoA dehydrogenase/oxidase N-terminal" evidence="2">
    <location>
        <begin position="4"/>
        <end position="69"/>
    </location>
</feature>
<keyword evidence="1" id="KW-0560">Oxidoreductase</keyword>
<gene>
    <name evidence="4" type="ORF">GCM10022402_13160</name>
</gene>
<dbReference type="PIRSF" id="PIRSF016578">
    <property type="entry name" value="HsaA"/>
    <property type="match status" value="1"/>
</dbReference>
<protein>
    <submittedName>
        <fullName evidence="4">Flavin-dependent monooxygenase</fullName>
    </submittedName>
</protein>
<dbReference type="GO" id="GO:0004497">
    <property type="term" value="F:monooxygenase activity"/>
    <property type="evidence" value="ECO:0007669"/>
    <property type="project" value="UniProtKB-KW"/>
</dbReference>
<dbReference type="PANTHER" id="PTHR43884">
    <property type="entry name" value="ACYL-COA DEHYDROGENASE"/>
    <property type="match status" value="1"/>
</dbReference>
<dbReference type="EMBL" id="BAABDD010000004">
    <property type="protein sequence ID" value="GAA3734209.1"/>
    <property type="molecule type" value="Genomic_DNA"/>
</dbReference>